<keyword evidence="5" id="KW-0560">Oxidoreductase</keyword>
<dbReference type="InterPro" id="IPR016639">
    <property type="entry name" value="GST_Omega/GSH"/>
</dbReference>
<evidence type="ECO:0000256" key="2">
    <source>
        <dbReference type="PIRSR" id="PIRSR015753-2"/>
    </source>
</evidence>
<dbReference type="PANTHER" id="PTHR32419">
    <property type="entry name" value="GLUTATHIONYL-HYDROQUINONE REDUCTASE"/>
    <property type="match status" value="1"/>
</dbReference>
<gene>
    <name evidence="5" type="ORF">MEDL_21406</name>
</gene>
<dbReference type="GO" id="GO:0004364">
    <property type="term" value="F:glutathione transferase activity"/>
    <property type="evidence" value="ECO:0007669"/>
    <property type="project" value="InterPro"/>
</dbReference>
<dbReference type="InterPro" id="IPR010987">
    <property type="entry name" value="Glutathione-S-Trfase_C-like"/>
</dbReference>
<reference evidence="5" key="1">
    <citation type="submission" date="2021-03" db="EMBL/GenBank/DDBJ databases">
        <authorList>
            <person name="Bekaert M."/>
        </authorList>
    </citation>
    <scope>NUCLEOTIDE SEQUENCE</scope>
</reference>
<feature type="binding site" evidence="2">
    <location>
        <begin position="135"/>
        <end position="136"/>
    </location>
    <ligand>
        <name>glutathione</name>
        <dbReference type="ChEBI" id="CHEBI:57925"/>
    </ligand>
</feature>
<dbReference type="EMBL" id="CAJPWZ010001071">
    <property type="protein sequence ID" value="CAG2207126.1"/>
    <property type="molecule type" value="Genomic_DNA"/>
</dbReference>
<dbReference type="Pfam" id="PF13410">
    <property type="entry name" value="GST_C_2"/>
    <property type="match status" value="1"/>
</dbReference>
<dbReference type="InterPro" id="IPR047047">
    <property type="entry name" value="GST_Omega-like_C"/>
</dbReference>
<organism evidence="5 6">
    <name type="scientific">Mytilus edulis</name>
    <name type="common">Blue mussel</name>
    <dbReference type="NCBI Taxonomy" id="6550"/>
    <lineage>
        <taxon>Eukaryota</taxon>
        <taxon>Metazoa</taxon>
        <taxon>Spiralia</taxon>
        <taxon>Lophotrochozoa</taxon>
        <taxon>Mollusca</taxon>
        <taxon>Bivalvia</taxon>
        <taxon>Autobranchia</taxon>
        <taxon>Pteriomorphia</taxon>
        <taxon>Mytilida</taxon>
        <taxon>Mytiloidea</taxon>
        <taxon>Mytilidae</taxon>
        <taxon>Mytilinae</taxon>
        <taxon>Mytilus</taxon>
    </lineage>
</organism>
<comment type="caution">
    <text evidence="5">The sequence shown here is derived from an EMBL/GenBank/DDBJ whole genome shotgun (WGS) entry which is preliminary data.</text>
</comment>
<dbReference type="InterPro" id="IPR004045">
    <property type="entry name" value="Glutathione_S-Trfase_N"/>
</dbReference>
<name>A0A8S3RL92_MYTED</name>
<sequence>MSKKFLQSVVNPKGAFVRNESKFRNFITADGSSGFPAEANRYHLYVSLACPWAHRALIVRSIKGLEDIISCTVVDWFMTDKGWNFTDKKDKCTLDTVNGKEYLRQVYEIADPNYDGRTTVPLLWDKTKKTVVNNESSEIIRMLNSEFNTFCPTKEQSSIDLYPQKLRSQIDDVNSWIYTEINNGVYKSGFARTQEAYDIAVTALFKSLDRVEEILSKSRYLVGDQLTEADIRLFPTLVRFDAVYHGHFKCNKKRIIDYPNMWKYTRDIYQTREQISQ</sequence>
<evidence type="ECO:0000259" key="4">
    <source>
        <dbReference type="PROSITE" id="PS50405"/>
    </source>
</evidence>
<dbReference type="AlphaFoldDB" id="A0A8S3RL92"/>
<dbReference type="Gene3D" id="1.20.1050.10">
    <property type="match status" value="1"/>
</dbReference>
<proteinExistence type="predicted"/>
<feature type="active site" description="Proton donor/acceptor" evidence="1">
    <location>
        <position position="186"/>
    </location>
</feature>
<evidence type="ECO:0000313" key="6">
    <source>
        <dbReference type="Proteomes" id="UP000683360"/>
    </source>
</evidence>
<dbReference type="OrthoDB" id="2309723at2759"/>
<dbReference type="Proteomes" id="UP000683360">
    <property type="component" value="Unassembled WGS sequence"/>
</dbReference>
<feature type="domain" description="GST C-terminal" evidence="4">
    <location>
        <begin position="163"/>
        <end position="277"/>
    </location>
</feature>
<feature type="binding site" evidence="2">
    <location>
        <begin position="117"/>
        <end position="120"/>
    </location>
    <ligand>
        <name>glutathione</name>
        <dbReference type="ChEBI" id="CHEBI:57925"/>
    </ligand>
</feature>
<protein>
    <submittedName>
        <fullName evidence="5">ECM4</fullName>
        <ecNumber evidence="5">1.8.5.7</ecNumber>
    </submittedName>
</protein>
<dbReference type="Pfam" id="PF13409">
    <property type="entry name" value="GST_N_2"/>
    <property type="match status" value="1"/>
</dbReference>
<keyword evidence="6" id="KW-1185">Reference proteome</keyword>
<evidence type="ECO:0000256" key="3">
    <source>
        <dbReference type="PIRSR" id="PIRSR015753-3"/>
    </source>
</evidence>
<evidence type="ECO:0000256" key="1">
    <source>
        <dbReference type="PIRSR" id="PIRSR015753-1"/>
    </source>
</evidence>
<dbReference type="PANTHER" id="PTHR32419:SF6">
    <property type="entry name" value="GLUTATHIONE S-TRANSFERASE OMEGA-LIKE 1-RELATED"/>
    <property type="match status" value="1"/>
</dbReference>
<dbReference type="PIRSF" id="PIRSF015753">
    <property type="entry name" value="GST"/>
    <property type="match status" value="1"/>
</dbReference>
<dbReference type="InterPro" id="IPR036249">
    <property type="entry name" value="Thioredoxin-like_sf"/>
</dbReference>
<dbReference type="SUPFAM" id="SSF52833">
    <property type="entry name" value="Thioredoxin-like"/>
    <property type="match status" value="1"/>
</dbReference>
<dbReference type="GO" id="GO:0016491">
    <property type="term" value="F:oxidoreductase activity"/>
    <property type="evidence" value="ECO:0007669"/>
    <property type="project" value="UniProtKB-KW"/>
</dbReference>
<feature type="active site" description="Nucleophile" evidence="1">
    <location>
        <position position="50"/>
    </location>
</feature>
<dbReference type="SUPFAM" id="SSF47616">
    <property type="entry name" value="GST C-terminal domain-like"/>
    <property type="match status" value="1"/>
</dbReference>
<feature type="site" description="Lowers pKa of active site Cys" evidence="3">
    <location>
        <position position="244"/>
    </location>
</feature>
<dbReference type="FunFam" id="3.40.30.10:FF:000162">
    <property type="entry name" value="Glutathione S-transferase Gst3"/>
    <property type="match status" value="1"/>
</dbReference>
<dbReference type="PROSITE" id="PS50405">
    <property type="entry name" value="GST_CTER"/>
    <property type="match status" value="1"/>
</dbReference>
<dbReference type="Gene3D" id="3.40.30.10">
    <property type="entry name" value="Glutaredoxin"/>
    <property type="match status" value="1"/>
</dbReference>
<dbReference type="GO" id="GO:0005737">
    <property type="term" value="C:cytoplasm"/>
    <property type="evidence" value="ECO:0007669"/>
    <property type="project" value="TreeGrafter"/>
</dbReference>
<dbReference type="CDD" id="cd03190">
    <property type="entry name" value="GST_C_Omega_like"/>
    <property type="match status" value="1"/>
</dbReference>
<evidence type="ECO:0000313" key="5">
    <source>
        <dbReference type="EMBL" id="CAG2207126.1"/>
    </source>
</evidence>
<accession>A0A8S3RL92</accession>
<dbReference type="EC" id="1.8.5.7" evidence="5"/>
<dbReference type="InterPro" id="IPR036282">
    <property type="entry name" value="Glutathione-S-Trfase_C_sf"/>
</dbReference>
<feature type="binding site" evidence="2">
    <location>
        <position position="83"/>
    </location>
    <ligand>
        <name>glutathione</name>
        <dbReference type="ChEBI" id="CHEBI:57925"/>
    </ligand>
</feature>